<dbReference type="SUPFAM" id="SSF51126">
    <property type="entry name" value="Pectin lyase-like"/>
    <property type="match status" value="2"/>
</dbReference>
<evidence type="ECO:0000259" key="2">
    <source>
        <dbReference type="Pfam" id="PF13229"/>
    </source>
</evidence>
<sequence>PQQYVLVISPNGGEAWAQTTDQTVKWRSDGFAGNVDVYYSSDGGSGWNLLADDVANVDAWLWGNIATPLSEQYLLRIWAHDNNGIADASDAVFTVTEAIFWYYVDDNSNDDDEYTPSAIGNNGNDGLSPVTPKASIRAVLETYDLNAGDRIYVDTGNYSVTANILIGYADSGVTIIGPIAIDHEALLTRGNTASGNYVFELDNAHYVTIKYLSMTNAYTGVYATNASTHLTLDANVIYDNDYAGLHIQDYASSDAVIMNNRFYGTTGVGTTDQNYGVYSRGADPTVTENTAYHTPLKQRDGLYFYDIGTGTFADNIVYNNNAGMTLRGAQMTVSGNAAYDNAYRGIAVTDTHSGQYSPVFDNQSHDNFTGLYSGGYEDVYGNFTYNNSTHGIDGSYQYWRTIHDNDSYENQNGINVQTGEVAGNRVWGNTNVGIQASYSTATIEGNTIYGNAYGVYVNANYQTVTVRNNVIYDNSIRGIEANRAMSSGVALDIVNNTVYEVGANAVHLTNSSKNVHLRNNILWAEGAYELYVEDNSQAGFTSDSNLFYGHAGDFLYWQQDFTSLVDWFLELGFDGSSRVNRICNKCRGLDSRDVLGRSRD</sequence>
<dbReference type="EMBL" id="LAZR01026795">
    <property type="protein sequence ID" value="KKL67635.1"/>
    <property type="molecule type" value="Genomic_DNA"/>
</dbReference>
<proteinExistence type="predicted"/>
<feature type="domain" description="Right handed beta helix" evidence="2">
    <location>
        <begin position="365"/>
        <end position="482"/>
    </location>
</feature>
<dbReference type="InterPro" id="IPR006626">
    <property type="entry name" value="PbH1"/>
</dbReference>
<dbReference type="Gene3D" id="2.160.20.10">
    <property type="entry name" value="Single-stranded right-handed beta-helix, Pectin lyase-like"/>
    <property type="match status" value="2"/>
</dbReference>
<name>A0A0F9GDT6_9ZZZZ</name>
<organism evidence="3">
    <name type="scientific">marine sediment metagenome</name>
    <dbReference type="NCBI Taxonomy" id="412755"/>
    <lineage>
        <taxon>unclassified sequences</taxon>
        <taxon>metagenomes</taxon>
        <taxon>ecological metagenomes</taxon>
    </lineage>
</organism>
<feature type="domain" description="Right handed beta helix" evidence="2">
    <location>
        <begin position="201"/>
        <end position="353"/>
    </location>
</feature>
<evidence type="ECO:0000313" key="3">
    <source>
        <dbReference type="EMBL" id="KKL67635.1"/>
    </source>
</evidence>
<dbReference type="PANTHER" id="PTHR22990">
    <property type="entry name" value="F-BOX ONLY PROTEIN"/>
    <property type="match status" value="1"/>
</dbReference>
<dbReference type="InterPro" id="IPR051550">
    <property type="entry name" value="SCF-Subunits/Alg-Epimerases"/>
</dbReference>
<keyword evidence="1" id="KW-0677">Repeat</keyword>
<accession>A0A0F9GDT6</accession>
<dbReference type="InterPro" id="IPR039448">
    <property type="entry name" value="Beta_helix"/>
</dbReference>
<gene>
    <name evidence="3" type="ORF">LCGC14_2133000</name>
</gene>
<dbReference type="PANTHER" id="PTHR22990:SF15">
    <property type="entry name" value="F-BOX ONLY PROTEIN 10"/>
    <property type="match status" value="1"/>
</dbReference>
<dbReference type="AlphaFoldDB" id="A0A0F9GDT6"/>
<dbReference type="InterPro" id="IPR012334">
    <property type="entry name" value="Pectin_lyas_fold"/>
</dbReference>
<evidence type="ECO:0000256" key="1">
    <source>
        <dbReference type="ARBA" id="ARBA00022737"/>
    </source>
</evidence>
<protein>
    <recommendedName>
        <fullName evidence="2">Right handed beta helix domain-containing protein</fullName>
    </recommendedName>
</protein>
<feature type="non-terminal residue" evidence="3">
    <location>
        <position position="1"/>
    </location>
</feature>
<dbReference type="Pfam" id="PF13229">
    <property type="entry name" value="Beta_helix"/>
    <property type="match status" value="2"/>
</dbReference>
<comment type="caution">
    <text evidence="3">The sequence shown here is derived from an EMBL/GenBank/DDBJ whole genome shotgun (WGS) entry which is preliminary data.</text>
</comment>
<dbReference type="InterPro" id="IPR011050">
    <property type="entry name" value="Pectin_lyase_fold/virulence"/>
</dbReference>
<dbReference type="SMART" id="SM00710">
    <property type="entry name" value="PbH1"/>
    <property type="match status" value="9"/>
</dbReference>
<reference evidence="3" key="1">
    <citation type="journal article" date="2015" name="Nature">
        <title>Complex archaea that bridge the gap between prokaryotes and eukaryotes.</title>
        <authorList>
            <person name="Spang A."/>
            <person name="Saw J.H."/>
            <person name="Jorgensen S.L."/>
            <person name="Zaremba-Niedzwiedzka K."/>
            <person name="Martijn J."/>
            <person name="Lind A.E."/>
            <person name="van Eijk R."/>
            <person name="Schleper C."/>
            <person name="Guy L."/>
            <person name="Ettema T.J."/>
        </authorList>
    </citation>
    <scope>NUCLEOTIDE SEQUENCE</scope>
</reference>